<dbReference type="Proteomes" id="UP000017127">
    <property type="component" value="Unassembled WGS sequence"/>
</dbReference>
<evidence type="ECO:0000313" key="2">
    <source>
        <dbReference type="EMBL" id="ERT07686.1"/>
    </source>
</evidence>
<dbReference type="PATRIC" id="fig|1348334.3.peg.2273"/>
<evidence type="ECO:0000259" key="1">
    <source>
        <dbReference type="Pfam" id="PF10040"/>
    </source>
</evidence>
<accession>U7QMQ2</accession>
<feature type="domain" description="CRISPR-associated protein Cas6 C-terminal" evidence="1">
    <location>
        <begin position="132"/>
        <end position="249"/>
    </location>
</feature>
<dbReference type="CDD" id="cd21141">
    <property type="entry name" value="Cas6_III-like"/>
    <property type="match status" value="1"/>
</dbReference>
<dbReference type="EMBL" id="AUZM01000019">
    <property type="protein sequence ID" value="ERT07686.1"/>
    <property type="molecule type" value="Genomic_DNA"/>
</dbReference>
<gene>
    <name evidence="2" type="ORF">M595_2343</name>
</gene>
<reference evidence="2 3" key="1">
    <citation type="journal article" date="2013" name="Front. Microbiol.">
        <title>Comparative genomic analyses of the cyanobacterium, Lyngbya aestuarii BL J, a powerful hydrogen producer.</title>
        <authorList>
            <person name="Kothari A."/>
            <person name="Vaughn M."/>
            <person name="Garcia-Pichel F."/>
        </authorList>
    </citation>
    <scope>NUCLEOTIDE SEQUENCE [LARGE SCALE GENOMIC DNA]</scope>
    <source>
        <strain evidence="2 3">BL J</strain>
    </source>
</reference>
<proteinExistence type="predicted"/>
<dbReference type="InterPro" id="IPR019267">
    <property type="entry name" value="CRISPR-assoc_Cas6_C"/>
</dbReference>
<sequence>MLIRSTWTLAISQPVTLPRTYHLELAKNLHQRMSLDIGGDQIPTTTYSGILGRCFASGDFLTFQPEEFYQLTLCGLQQNTAKAIQSLDLGSSLEFLGAKFDIINREDEISSYEQLYTTLVANEPEPTREFQLKFSTPTAFAQGKLQLPLPVPGLMFRSWLLSWNEFAPVYLGGGELIGYLVEAVALKRHRIQTLPFRVNKGMVNGFVGEVTLQALYKTDLLLVNVANLLVNYSQFAGTGIKTRLGMGQTTVI</sequence>
<dbReference type="Pfam" id="PF10040">
    <property type="entry name" value="CRISPR_Cas6"/>
    <property type="match status" value="1"/>
</dbReference>
<dbReference type="Gene3D" id="3.30.70.1900">
    <property type="match status" value="1"/>
</dbReference>
<keyword evidence="3" id="KW-1185">Reference proteome</keyword>
<evidence type="ECO:0000313" key="3">
    <source>
        <dbReference type="Proteomes" id="UP000017127"/>
    </source>
</evidence>
<comment type="caution">
    <text evidence="2">The sequence shown here is derived from an EMBL/GenBank/DDBJ whole genome shotgun (WGS) entry which is preliminary data.</text>
</comment>
<name>U7QMQ2_9CYAN</name>
<protein>
    <recommendedName>
        <fullName evidence="1">CRISPR-associated protein Cas6 C-terminal domain-containing protein</fullName>
    </recommendedName>
</protein>
<organism evidence="2 3">
    <name type="scientific">Lyngbya aestuarii BL J</name>
    <dbReference type="NCBI Taxonomy" id="1348334"/>
    <lineage>
        <taxon>Bacteria</taxon>
        <taxon>Bacillati</taxon>
        <taxon>Cyanobacteriota</taxon>
        <taxon>Cyanophyceae</taxon>
        <taxon>Oscillatoriophycideae</taxon>
        <taxon>Oscillatoriales</taxon>
        <taxon>Microcoleaceae</taxon>
        <taxon>Lyngbya</taxon>
    </lineage>
</organism>
<dbReference type="AlphaFoldDB" id="U7QMQ2"/>
<dbReference type="OrthoDB" id="425607at2"/>